<evidence type="ECO:0000256" key="1">
    <source>
        <dbReference type="SAM" id="SignalP"/>
    </source>
</evidence>
<evidence type="ECO:0000313" key="3">
    <source>
        <dbReference type="Proteomes" id="UP001156141"/>
    </source>
</evidence>
<dbReference type="RefSeq" id="WP_240571781.1">
    <property type="nucleotide sequence ID" value="NZ_CP136709.1"/>
</dbReference>
<sequence>MKLFKFSLILLTTLSLTNCASRYNNINPTSVKYVSQTEKNNIKLEYQYSLLEKKYAKKETKKGVKVVSFKITNNSDKDIVFGDDVTLNYANNEAVNVLRPEQTFKTLKQQTPLYLLYLLLTPLNFYTSTTNSYGVEEQTSSTPIGLVVGPGLAIGNMIQSGSANKKFKTELEQYNLNGQVIKQGESKYGLTGIKTFHHDALKLNVK</sequence>
<dbReference type="Proteomes" id="UP001156141">
    <property type="component" value="Unassembled WGS sequence"/>
</dbReference>
<name>A0ABS9RES7_9FLAO</name>
<protein>
    <recommendedName>
        <fullName evidence="4">Lipoprotein</fullName>
    </recommendedName>
</protein>
<evidence type="ECO:0000313" key="2">
    <source>
        <dbReference type="EMBL" id="MCH4551438.1"/>
    </source>
</evidence>
<dbReference type="EMBL" id="JAKVQD010000001">
    <property type="protein sequence ID" value="MCH4551438.1"/>
    <property type="molecule type" value="Genomic_DNA"/>
</dbReference>
<gene>
    <name evidence="2" type="ORF">MKW35_02315</name>
</gene>
<feature type="signal peptide" evidence="1">
    <location>
        <begin position="1"/>
        <end position="20"/>
    </location>
</feature>
<comment type="caution">
    <text evidence="2">The sequence shown here is derived from an EMBL/GenBank/DDBJ whole genome shotgun (WGS) entry which is preliminary data.</text>
</comment>
<accession>A0ABS9RES7</accession>
<feature type="chain" id="PRO_5046505554" description="Lipoprotein" evidence="1">
    <location>
        <begin position="21"/>
        <end position="206"/>
    </location>
</feature>
<keyword evidence="1" id="KW-0732">Signal</keyword>
<proteinExistence type="predicted"/>
<keyword evidence="3" id="KW-1185">Reference proteome</keyword>
<evidence type="ECO:0008006" key="4">
    <source>
        <dbReference type="Google" id="ProtNLM"/>
    </source>
</evidence>
<reference evidence="2" key="1">
    <citation type="submission" date="2022-02" db="EMBL/GenBank/DDBJ databases">
        <title>Aestuariibaculum sp., a marine bacterium isolated from sediment in Guangxi.</title>
        <authorList>
            <person name="Ying J."/>
        </authorList>
    </citation>
    <scope>NUCLEOTIDE SEQUENCE</scope>
    <source>
        <strain evidence="2">L182</strain>
    </source>
</reference>
<organism evidence="2 3">
    <name type="scientific">Aestuariibaculum lutulentum</name>
    <dbReference type="NCBI Taxonomy" id="2920935"/>
    <lineage>
        <taxon>Bacteria</taxon>
        <taxon>Pseudomonadati</taxon>
        <taxon>Bacteroidota</taxon>
        <taxon>Flavobacteriia</taxon>
        <taxon>Flavobacteriales</taxon>
        <taxon>Flavobacteriaceae</taxon>
    </lineage>
</organism>